<dbReference type="GO" id="GO:0000209">
    <property type="term" value="P:protein polyubiquitination"/>
    <property type="evidence" value="ECO:0007669"/>
    <property type="project" value="TreeGrafter"/>
</dbReference>
<accession>A0A820P565</accession>
<dbReference type="Pfam" id="PF01436">
    <property type="entry name" value="NHL"/>
    <property type="match status" value="1"/>
</dbReference>
<feature type="repeat" description="NHL" evidence="2">
    <location>
        <begin position="455"/>
        <end position="486"/>
    </location>
</feature>
<dbReference type="Proteomes" id="UP000663848">
    <property type="component" value="Unassembled WGS sequence"/>
</dbReference>
<dbReference type="GO" id="GO:0043161">
    <property type="term" value="P:proteasome-mediated ubiquitin-dependent protein catabolic process"/>
    <property type="evidence" value="ECO:0007669"/>
    <property type="project" value="TreeGrafter"/>
</dbReference>
<evidence type="ECO:0000256" key="1">
    <source>
        <dbReference type="ARBA" id="ARBA00022737"/>
    </source>
</evidence>
<dbReference type="InterPro" id="IPR001258">
    <property type="entry name" value="NHL_repeat"/>
</dbReference>
<dbReference type="Proteomes" id="UP000663873">
    <property type="component" value="Unassembled WGS sequence"/>
</dbReference>
<dbReference type="GO" id="GO:0061630">
    <property type="term" value="F:ubiquitin protein ligase activity"/>
    <property type="evidence" value="ECO:0007669"/>
    <property type="project" value="TreeGrafter"/>
</dbReference>
<dbReference type="CDD" id="cd05819">
    <property type="entry name" value="NHL"/>
    <property type="match status" value="1"/>
</dbReference>
<organism evidence="4 6">
    <name type="scientific">Rotaria socialis</name>
    <dbReference type="NCBI Taxonomy" id="392032"/>
    <lineage>
        <taxon>Eukaryota</taxon>
        <taxon>Metazoa</taxon>
        <taxon>Spiralia</taxon>
        <taxon>Gnathifera</taxon>
        <taxon>Rotifera</taxon>
        <taxon>Eurotatoria</taxon>
        <taxon>Bdelloidea</taxon>
        <taxon>Philodinida</taxon>
        <taxon>Philodinidae</taxon>
        <taxon>Rotaria</taxon>
    </lineage>
</organism>
<evidence type="ECO:0000313" key="6">
    <source>
        <dbReference type="Proteomes" id="UP000663851"/>
    </source>
</evidence>
<protein>
    <submittedName>
        <fullName evidence="4">Uncharacterized protein</fullName>
    </submittedName>
</protein>
<dbReference type="PANTHER" id="PTHR24104:SF25">
    <property type="entry name" value="PROTEIN LIN-41"/>
    <property type="match status" value="1"/>
</dbReference>
<keyword evidence="7" id="KW-1185">Reference proteome</keyword>
<comment type="caution">
    <text evidence="4">The sequence shown here is derived from an EMBL/GenBank/DDBJ whole genome shotgun (WGS) entry which is preliminary data.</text>
</comment>
<dbReference type="EMBL" id="CAJOBR010001288">
    <property type="protein sequence ID" value="CAF4595203.1"/>
    <property type="molecule type" value="Genomic_DNA"/>
</dbReference>
<evidence type="ECO:0000313" key="3">
    <source>
        <dbReference type="EMBL" id="CAF4255832.1"/>
    </source>
</evidence>
<dbReference type="EMBL" id="CAJOBP010001123">
    <property type="protein sequence ID" value="CAF4255832.1"/>
    <property type="molecule type" value="Genomic_DNA"/>
</dbReference>
<keyword evidence="1" id="KW-0677">Repeat</keyword>
<proteinExistence type="predicted"/>
<dbReference type="EMBL" id="CAJOBO010001685">
    <property type="protein sequence ID" value="CAF4401185.1"/>
    <property type="molecule type" value="Genomic_DNA"/>
</dbReference>
<dbReference type="PANTHER" id="PTHR24104">
    <property type="entry name" value="E3 UBIQUITIN-PROTEIN LIGASE NHLRC1-RELATED"/>
    <property type="match status" value="1"/>
</dbReference>
<sequence length="489" mass="53354">MSNVTILFHFIAKDGLDIYSLFRIRPDQVILKSIILLFIKYEAIFFCSVTVSVKSQICRGPQYDQCSINNACVCLHMAGTIDIGVCGFQWVTCSELVTCKNAKYTCHKPGHICVHHPRCHSSLPVCYPTSMIDQGLCPPITSTNITTTAATSTVTMTTTTKAPIMTTTTKATTSTATMATITSSFPQIVIPNIPTNATWAQNGTTVAGGNGNGSGINQLSKSNGLYVDDDEQTVYVADTWNHRIMEWKWNATSGQVVAGGNGLGSGAHQLSYPVDVLVDKETDNFIICDRCNKRVVRWPRRNGKSGETIISNIFCWSLAMDETGSVYVSDDIRKEVIRYRRGESNGTVVVGPLYGAMITGSCEYASPLSIFVDRDESVYVSQFQYANVIKWAKGEKQGIVVANFGLFFMTHGVVVDQLGTVYVARNGGAIVRCPKDATQESVIIGGNDVGEQSNQLSGPVGLSFDRYGNLYVVDRGNHRVQKFNINANA</sequence>
<dbReference type="Proteomes" id="UP000663851">
    <property type="component" value="Unassembled WGS sequence"/>
</dbReference>
<dbReference type="InterPro" id="IPR011042">
    <property type="entry name" value="6-blade_b-propeller_TolB-like"/>
</dbReference>
<dbReference type="SUPFAM" id="SSF101898">
    <property type="entry name" value="NHL repeat"/>
    <property type="match status" value="1"/>
</dbReference>
<evidence type="ECO:0000313" key="7">
    <source>
        <dbReference type="Proteomes" id="UP000663873"/>
    </source>
</evidence>
<dbReference type="GO" id="GO:0008270">
    <property type="term" value="F:zinc ion binding"/>
    <property type="evidence" value="ECO:0007669"/>
    <property type="project" value="UniProtKB-KW"/>
</dbReference>
<dbReference type="InterPro" id="IPR050952">
    <property type="entry name" value="TRIM-NHL_E3_ligases"/>
</dbReference>
<dbReference type="Gene3D" id="2.120.10.30">
    <property type="entry name" value="TolB, C-terminal domain"/>
    <property type="match status" value="1"/>
</dbReference>
<evidence type="ECO:0000256" key="2">
    <source>
        <dbReference type="PROSITE-ProRule" id="PRU00504"/>
    </source>
</evidence>
<name>A0A820P565_9BILA</name>
<dbReference type="Gene3D" id="2.40.10.500">
    <property type="match status" value="2"/>
</dbReference>
<evidence type="ECO:0000313" key="5">
    <source>
        <dbReference type="EMBL" id="CAF4595203.1"/>
    </source>
</evidence>
<dbReference type="AlphaFoldDB" id="A0A820P565"/>
<evidence type="ECO:0000313" key="4">
    <source>
        <dbReference type="EMBL" id="CAF4401185.1"/>
    </source>
</evidence>
<gene>
    <name evidence="4" type="ORF">HFQ381_LOCUS20099</name>
    <name evidence="5" type="ORF">QYT958_LOCUS11174</name>
    <name evidence="3" type="ORF">UJA718_LOCUS9845</name>
</gene>
<reference evidence="4" key="1">
    <citation type="submission" date="2021-02" db="EMBL/GenBank/DDBJ databases">
        <authorList>
            <person name="Nowell W R."/>
        </authorList>
    </citation>
    <scope>NUCLEOTIDE SEQUENCE</scope>
</reference>
<dbReference type="PROSITE" id="PS51125">
    <property type="entry name" value="NHL"/>
    <property type="match status" value="1"/>
</dbReference>